<organism evidence="2 3">
    <name type="scientific">Streptomyces vietnamensis</name>
    <dbReference type="NCBI Taxonomy" id="362257"/>
    <lineage>
        <taxon>Bacteria</taxon>
        <taxon>Bacillati</taxon>
        <taxon>Actinomycetota</taxon>
        <taxon>Actinomycetes</taxon>
        <taxon>Kitasatosporales</taxon>
        <taxon>Streptomycetaceae</taxon>
        <taxon>Streptomyces</taxon>
    </lineage>
</organism>
<gene>
    <name evidence="2" type="ORF">SVTN_20665</name>
</gene>
<dbReference type="RefSeq" id="WP_041130435.1">
    <property type="nucleotide sequence ID" value="NZ_CP010407.1"/>
</dbReference>
<name>A0A0B5HWS6_9ACTN</name>
<dbReference type="STRING" id="362257.SVTN_20665"/>
<feature type="transmembrane region" description="Helical" evidence="1">
    <location>
        <begin position="17"/>
        <end position="37"/>
    </location>
</feature>
<dbReference type="EMBL" id="CP010407">
    <property type="protein sequence ID" value="AJF66430.1"/>
    <property type="molecule type" value="Genomic_DNA"/>
</dbReference>
<proteinExistence type="predicted"/>
<dbReference type="HOGENOM" id="CLU_186971_0_0_11"/>
<feature type="transmembrane region" description="Helical" evidence="1">
    <location>
        <begin position="57"/>
        <end position="74"/>
    </location>
</feature>
<evidence type="ECO:0000313" key="3">
    <source>
        <dbReference type="Proteomes" id="UP000031774"/>
    </source>
</evidence>
<keyword evidence="1" id="KW-1133">Transmembrane helix</keyword>
<evidence type="ECO:0000256" key="1">
    <source>
        <dbReference type="SAM" id="Phobius"/>
    </source>
</evidence>
<accession>A0A0B5HWS6</accession>
<evidence type="ECO:0000313" key="2">
    <source>
        <dbReference type="EMBL" id="AJF66430.1"/>
    </source>
</evidence>
<keyword evidence="1" id="KW-0472">Membrane</keyword>
<keyword evidence="1" id="KW-0812">Transmembrane</keyword>
<keyword evidence="3" id="KW-1185">Reference proteome</keyword>
<sequence>MNTTPGQLRRHVRVRGWLESAAAAVSGIVLVLTLVWHDWIERVFGVEPDQGSGSLEWAVVAVALCATIVFSLLARSEWRRARVPRPE</sequence>
<dbReference type="KEGG" id="svt:SVTN_20665"/>
<dbReference type="AlphaFoldDB" id="A0A0B5HWS6"/>
<dbReference type="Proteomes" id="UP000031774">
    <property type="component" value="Chromosome"/>
</dbReference>
<protein>
    <submittedName>
        <fullName evidence="2">ABC transporter permease</fullName>
    </submittedName>
</protein>
<reference evidence="2 3" key="1">
    <citation type="submission" date="2014-12" db="EMBL/GenBank/DDBJ databases">
        <title>Complete genome sequence of Streptomyces vietnamensis strain GIMV4.0001, a genetic manipulable producer of the benzoisochromanequinone antibiotic granaticin.</title>
        <authorList>
            <person name="Deng M.R."/>
            <person name="Guo J."/>
            <person name="Ma L.Y."/>
            <person name="Feng G.D."/>
            <person name="Mo C.Y."/>
            <person name="Zhu H.H."/>
        </authorList>
    </citation>
    <scope>NUCLEOTIDE SEQUENCE [LARGE SCALE GENOMIC DNA]</scope>
    <source>
        <strain evidence="3">GIMV4.0001</strain>
    </source>
</reference>